<dbReference type="SUPFAM" id="SSF52200">
    <property type="entry name" value="Toll/Interleukin receptor TIR domain"/>
    <property type="match status" value="1"/>
</dbReference>
<dbReference type="InterPro" id="IPR020859">
    <property type="entry name" value="ROC"/>
</dbReference>
<gene>
    <name evidence="11" type="ORF">CAPTEDRAFT_226169</name>
</gene>
<dbReference type="PANTHER" id="PTHR47508:SF1">
    <property type="entry name" value="NON-SPECIFIC SERINE_THREONINE PROTEIN KINASE"/>
    <property type="match status" value="1"/>
</dbReference>
<keyword evidence="5" id="KW-0418">Kinase</keyword>
<dbReference type="Gene3D" id="3.40.50.300">
    <property type="entry name" value="P-loop containing nucleotide triphosphate hydrolases"/>
    <property type="match status" value="1"/>
</dbReference>
<reference evidence="11 13" key="2">
    <citation type="journal article" date="2013" name="Nature">
        <title>Insights into bilaterian evolution from three spiralian genomes.</title>
        <authorList>
            <person name="Simakov O."/>
            <person name="Marletaz F."/>
            <person name="Cho S.J."/>
            <person name="Edsinger-Gonzales E."/>
            <person name="Havlak P."/>
            <person name="Hellsten U."/>
            <person name="Kuo D.H."/>
            <person name="Larsson T."/>
            <person name="Lv J."/>
            <person name="Arendt D."/>
            <person name="Savage R."/>
            <person name="Osoegawa K."/>
            <person name="de Jong P."/>
            <person name="Grimwood J."/>
            <person name="Chapman J.A."/>
            <person name="Shapiro H."/>
            <person name="Aerts A."/>
            <person name="Otillar R.P."/>
            <person name="Terry A.Y."/>
            <person name="Boore J.L."/>
            <person name="Grigoriev I.V."/>
            <person name="Lindberg D.R."/>
            <person name="Seaver E.C."/>
            <person name="Weisblat D.A."/>
            <person name="Putnam N.H."/>
            <person name="Rokhsar D.S."/>
        </authorList>
    </citation>
    <scope>NUCLEOTIDE SEQUENCE</scope>
    <source>
        <strain evidence="11 13">I ESC-2004</strain>
    </source>
</reference>
<evidence type="ECO:0000313" key="11">
    <source>
        <dbReference type="EMBL" id="ELU06933.1"/>
    </source>
</evidence>
<dbReference type="InterPro" id="IPR035897">
    <property type="entry name" value="Toll_tir_struct_dom_sf"/>
</dbReference>
<keyword evidence="4" id="KW-0547">Nucleotide-binding</keyword>
<keyword evidence="13" id="KW-1185">Reference proteome</keyword>
<comment type="catalytic activity">
    <reaction evidence="8">
        <text>L-seryl-[protein] + ATP = O-phospho-L-seryl-[protein] + ADP + H(+)</text>
        <dbReference type="Rhea" id="RHEA:17989"/>
        <dbReference type="Rhea" id="RHEA-COMP:9863"/>
        <dbReference type="Rhea" id="RHEA-COMP:11604"/>
        <dbReference type="ChEBI" id="CHEBI:15378"/>
        <dbReference type="ChEBI" id="CHEBI:29999"/>
        <dbReference type="ChEBI" id="CHEBI:30616"/>
        <dbReference type="ChEBI" id="CHEBI:83421"/>
        <dbReference type="ChEBI" id="CHEBI:456216"/>
        <dbReference type="EC" id="2.7.11.1"/>
    </reaction>
</comment>
<evidence type="ECO:0000313" key="12">
    <source>
        <dbReference type="EnsemblMetazoa" id="CapteP226169"/>
    </source>
</evidence>
<keyword evidence="2" id="KW-0808">Transferase</keyword>
<dbReference type="AlphaFoldDB" id="R7ULG2"/>
<keyword evidence="6" id="KW-0067">ATP-binding</keyword>
<dbReference type="EMBL" id="AMQN01022550">
    <property type="status" value="NOT_ANNOTATED_CDS"/>
    <property type="molecule type" value="Genomic_DNA"/>
</dbReference>
<dbReference type="OrthoDB" id="10252328at2759"/>
<dbReference type="GO" id="GO:0005524">
    <property type="term" value="F:ATP binding"/>
    <property type="evidence" value="ECO:0007669"/>
    <property type="project" value="UniProtKB-KW"/>
</dbReference>
<protein>
    <recommendedName>
        <fullName evidence="1">non-specific serine/threonine protein kinase</fullName>
        <ecNumber evidence="1">2.7.11.1</ecNumber>
    </recommendedName>
</protein>
<dbReference type="EC" id="2.7.11.1" evidence="1"/>
<name>R7ULG2_CAPTE</name>
<evidence type="ECO:0000256" key="5">
    <source>
        <dbReference type="ARBA" id="ARBA00022777"/>
    </source>
</evidence>
<dbReference type="STRING" id="283909.R7ULG2"/>
<comment type="catalytic activity">
    <reaction evidence="7">
        <text>L-threonyl-[protein] + ATP = O-phospho-L-threonyl-[protein] + ADP + H(+)</text>
        <dbReference type="Rhea" id="RHEA:46608"/>
        <dbReference type="Rhea" id="RHEA-COMP:11060"/>
        <dbReference type="Rhea" id="RHEA-COMP:11605"/>
        <dbReference type="ChEBI" id="CHEBI:15378"/>
        <dbReference type="ChEBI" id="CHEBI:30013"/>
        <dbReference type="ChEBI" id="CHEBI:30616"/>
        <dbReference type="ChEBI" id="CHEBI:61977"/>
        <dbReference type="ChEBI" id="CHEBI:456216"/>
        <dbReference type="EC" id="2.7.11.1"/>
    </reaction>
</comment>
<keyword evidence="3" id="KW-0677">Repeat</keyword>
<dbReference type="GO" id="GO:0016301">
    <property type="term" value="F:kinase activity"/>
    <property type="evidence" value="ECO:0007669"/>
    <property type="project" value="UniProtKB-KW"/>
</dbReference>
<evidence type="ECO:0000256" key="6">
    <source>
        <dbReference type="ARBA" id="ARBA00022840"/>
    </source>
</evidence>
<feature type="compositionally biased region" description="Basic and acidic residues" evidence="9">
    <location>
        <begin position="467"/>
        <end position="483"/>
    </location>
</feature>
<dbReference type="PANTHER" id="PTHR47508">
    <property type="entry name" value="SAM DOMAIN-CONTAINING PROTEIN-RELATED"/>
    <property type="match status" value="1"/>
</dbReference>
<evidence type="ECO:0000256" key="1">
    <source>
        <dbReference type="ARBA" id="ARBA00012513"/>
    </source>
</evidence>
<dbReference type="InterPro" id="IPR032171">
    <property type="entry name" value="COR-A"/>
</dbReference>
<sequence length="758" mass="85847">MGENITDGIDICDWTCKYKEDAVTFSIWDFAGQVVYYNTHQFFLSNRAVYLLLWNIRLGHEHAGLEFWLSSIACHAPKAPIIVVGSHKDQVKKFWLPQKELSAKYPQIQGFHAISCYTGDGIRELHQHLLEVTLKEKYMGERIPEAWLKFETSMIQLISQAVQFLHDLGSVQHFQNNVLKTHVVIDPQWIVDAMACVVSVNDSPIENGKFYHKDIGKVWKTFSSDMHHWLLRLTEEFDLTFLSKEDQCNIVPCLLPNTDPEAFCLPDITLVLMHRRTKMLYQFDYLPSGLFNRAQGSLFEEIADGLRHAKVVVACVSEEYVKSRNCQLEFRFASVTLKLPMVLAVVGQSEGWETSEIGMLSLGCPKVNFQYESADALERLLANVQKLLPDEEPVDDSEMSRVSTPSQEENNQLAFQELLELAQRKLLRQLSSYADGSETAVYPHLFLLDFLRDEEKNVLIDEQVKVEREKRKKEEEEEARGCPDDNTGDQERQAPGSGRKSAEPIKIVRPPSAQKQRPSLKHKSSSKLQAVSNVIGAAKFIQGQGVSKDIECPEYCIRFMCEHGDGWHETGKYLVLQPRSGLEWDDFLSSIAPYMARILAVLKHSSLDLPILNQQKGIELRKVLEEKCGSESEYDKEYLQFRNVVMEKDEKREMGDLARCHLPSGKNLWLCDAHRKAERITVLSDDIGEVSAEVIDSTNFLNIKQSSTSKQANAVMNIVARKAQAASNKKGIKASAKVVASTNSANILAPKSKACSVM</sequence>
<evidence type="ECO:0000259" key="10">
    <source>
        <dbReference type="PROSITE" id="PS51424"/>
    </source>
</evidence>
<reference evidence="12" key="3">
    <citation type="submission" date="2015-06" db="UniProtKB">
        <authorList>
            <consortium name="EnsemblMetazoa"/>
        </authorList>
    </citation>
    <scope>IDENTIFICATION</scope>
</reference>
<evidence type="ECO:0000256" key="9">
    <source>
        <dbReference type="SAM" id="MobiDB-lite"/>
    </source>
</evidence>
<dbReference type="EMBL" id="KB300286">
    <property type="protein sequence ID" value="ELU06933.1"/>
    <property type="molecule type" value="Genomic_DNA"/>
</dbReference>
<accession>R7ULG2</accession>
<dbReference type="InterPro" id="IPR027417">
    <property type="entry name" value="P-loop_NTPase"/>
</dbReference>
<evidence type="ECO:0000256" key="7">
    <source>
        <dbReference type="ARBA" id="ARBA00047899"/>
    </source>
</evidence>
<evidence type="ECO:0000256" key="3">
    <source>
        <dbReference type="ARBA" id="ARBA00022737"/>
    </source>
</evidence>
<dbReference type="Proteomes" id="UP000014760">
    <property type="component" value="Unassembled WGS sequence"/>
</dbReference>
<dbReference type="Gene3D" id="3.30.70.1390">
    <property type="entry name" value="ROC domain from the Parkinson's disease-associated leucine-rich repeat kinase 2"/>
    <property type="match status" value="1"/>
</dbReference>
<dbReference type="HOGENOM" id="CLU_367713_0_0_1"/>
<evidence type="ECO:0000256" key="2">
    <source>
        <dbReference type="ARBA" id="ARBA00022679"/>
    </source>
</evidence>
<dbReference type="PROSITE" id="PS51424">
    <property type="entry name" value="ROC"/>
    <property type="match status" value="1"/>
</dbReference>
<evidence type="ECO:0000256" key="8">
    <source>
        <dbReference type="ARBA" id="ARBA00048679"/>
    </source>
</evidence>
<evidence type="ECO:0000313" key="13">
    <source>
        <dbReference type="Proteomes" id="UP000014760"/>
    </source>
</evidence>
<dbReference type="EnsemblMetazoa" id="CapteT226169">
    <property type="protein sequence ID" value="CapteP226169"/>
    <property type="gene ID" value="CapteG226169"/>
</dbReference>
<dbReference type="Gene3D" id="3.40.50.10140">
    <property type="entry name" value="Toll/interleukin-1 receptor homology (TIR) domain"/>
    <property type="match status" value="1"/>
</dbReference>
<proteinExistence type="predicted"/>
<dbReference type="SUPFAM" id="SSF52540">
    <property type="entry name" value="P-loop containing nucleoside triphosphate hydrolases"/>
    <property type="match status" value="1"/>
</dbReference>
<evidence type="ECO:0000256" key="4">
    <source>
        <dbReference type="ARBA" id="ARBA00022741"/>
    </source>
</evidence>
<dbReference type="EMBL" id="AMQN01022551">
    <property type="status" value="NOT_ANNOTATED_CDS"/>
    <property type="molecule type" value="Genomic_DNA"/>
</dbReference>
<dbReference type="Pfam" id="PF08477">
    <property type="entry name" value="Roc"/>
    <property type="match status" value="1"/>
</dbReference>
<dbReference type="Pfam" id="PF16095">
    <property type="entry name" value="COR-A"/>
    <property type="match status" value="1"/>
</dbReference>
<organism evidence="11">
    <name type="scientific">Capitella teleta</name>
    <name type="common">Polychaete worm</name>
    <dbReference type="NCBI Taxonomy" id="283909"/>
    <lineage>
        <taxon>Eukaryota</taxon>
        <taxon>Metazoa</taxon>
        <taxon>Spiralia</taxon>
        <taxon>Lophotrochozoa</taxon>
        <taxon>Annelida</taxon>
        <taxon>Polychaeta</taxon>
        <taxon>Sedentaria</taxon>
        <taxon>Scolecida</taxon>
        <taxon>Capitellidae</taxon>
        <taxon>Capitella</taxon>
    </lineage>
</organism>
<reference evidence="13" key="1">
    <citation type="submission" date="2012-12" db="EMBL/GenBank/DDBJ databases">
        <authorList>
            <person name="Hellsten U."/>
            <person name="Grimwood J."/>
            <person name="Chapman J.A."/>
            <person name="Shapiro H."/>
            <person name="Aerts A."/>
            <person name="Otillar R.P."/>
            <person name="Terry A.Y."/>
            <person name="Boore J.L."/>
            <person name="Simakov O."/>
            <person name="Marletaz F."/>
            <person name="Cho S.-J."/>
            <person name="Edsinger-Gonzales E."/>
            <person name="Havlak P."/>
            <person name="Kuo D.-H."/>
            <person name="Larsson T."/>
            <person name="Lv J."/>
            <person name="Arendt D."/>
            <person name="Savage R."/>
            <person name="Osoegawa K."/>
            <person name="de Jong P."/>
            <person name="Lindberg D.R."/>
            <person name="Seaver E.C."/>
            <person name="Weisblat D.A."/>
            <person name="Putnam N.H."/>
            <person name="Grigoriev I.V."/>
            <person name="Rokhsar D.S."/>
        </authorList>
    </citation>
    <scope>NUCLEOTIDE SEQUENCE</scope>
    <source>
        <strain evidence="13">I ESC-2004</strain>
    </source>
</reference>
<feature type="domain" description="Roc" evidence="10">
    <location>
        <begin position="1"/>
        <end position="136"/>
    </location>
</feature>
<feature type="region of interest" description="Disordered" evidence="9">
    <location>
        <begin position="467"/>
        <end position="526"/>
    </location>
</feature>